<sequence length="157" mass="18377">MNILNFKKKVSYYEDQLNINAKSIELLKIKFSVSSDPLSVLHVLINNVCKHKLELDYFLAWGETYYESSDYAKPGIVIHNMEKAENTDIEFVWTAFFSLDGDLYLFITDSDAVSTVINKLFGEEECFNKHFQMDSYSIEKDAKFIEPFTIIFENEFF</sequence>
<dbReference type="EMBL" id="FWEV01000110">
    <property type="protein sequence ID" value="SLM29787.1"/>
    <property type="molecule type" value="Genomic_DNA"/>
</dbReference>
<name>A0A1W1HBC4_9BACT</name>
<dbReference type="AlphaFoldDB" id="A0A1W1HBC4"/>
<reference evidence="1 2" key="1">
    <citation type="submission" date="2017-03" db="EMBL/GenBank/DDBJ databases">
        <authorList>
            <person name="Afonso C.L."/>
            <person name="Miller P.J."/>
            <person name="Scott M.A."/>
            <person name="Spackman E."/>
            <person name="Goraichik I."/>
            <person name="Dimitrov K.M."/>
            <person name="Suarez D.L."/>
            <person name="Swayne D.E."/>
        </authorList>
    </citation>
    <scope>NUCLEOTIDE SEQUENCE [LARGE SCALE GENOMIC DNA]</scope>
    <source>
        <strain evidence="1">PRJEB14757</strain>
    </source>
</reference>
<gene>
    <name evidence="1" type="ORF">MTBBW1_1980009</name>
</gene>
<dbReference type="Proteomes" id="UP000191931">
    <property type="component" value="Unassembled WGS sequence"/>
</dbReference>
<proteinExistence type="predicted"/>
<organism evidence="1 2">
    <name type="scientific">Desulfamplus magnetovallimortis</name>
    <dbReference type="NCBI Taxonomy" id="1246637"/>
    <lineage>
        <taxon>Bacteria</taxon>
        <taxon>Pseudomonadati</taxon>
        <taxon>Thermodesulfobacteriota</taxon>
        <taxon>Desulfobacteria</taxon>
        <taxon>Desulfobacterales</taxon>
        <taxon>Desulfobacteraceae</taxon>
        <taxon>Desulfamplus</taxon>
    </lineage>
</organism>
<protein>
    <submittedName>
        <fullName evidence="1">Uncharacterized protein</fullName>
    </submittedName>
</protein>
<evidence type="ECO:0000313" key="2">
    <source>
        <dbReference type="Proteomes" id="UP000191931"/>
    </source>
</evidence>
<accession>A0A1W1HBC4</accession>
<keyword evidence="2" id="KW-1185">Reference proteome</keyword>
<evidence type="ECO:0000313" key="1">
    <source>
        <dbReference type="EMBL" id="SLM29787.1"/>
    </source>
</evidence>
<dbReference type="RefSeq" id="WP_080806957.1">
    <property type="nucleotide sequence ID" value="NZ_LT828555.1"/>
</dbReference>